<proteinExistence type="predicted"/>
<feature type="compositionally biased region" description="Basic residues" evidence="1">
    <location>
        <begin position="8"/>
        <end position="25"/>
    </location>
</feature>
<organism evidence="2 3">
    <name type="scientific">Portunus trituberculatus</name>
    <name type="common">Swimming crab</name>
    <name type="synonym">Neptunus trituberculatus</name>
    <dbReference type="NCBI Taxonomy" id="210409"/>
    <lineage>
        <taxon>Eukaryota</taxon>
        <taxon>Metazoa</taxon>
        <taxon>Ecdysozoa</taxon>
        <taxon>Arthropoda</taxon>
        <taxon>Crustacea</taxon>
        <taxon>Multicrustacea</taxon>
        <taxon>Malacostraca</taxon>
        <taxon>Eumalacostraca</taxon>
        <taxon>Eucarida</taxon>
        <taxon>Decapoda</taxon>
        <taxon>Pleocyemata</taxon>
        <taxon>Brachyura</taxon>
        <taxon>Eubrachyura</taxon>
        <taxon>Portunoidea</taxon>
        <taxon>Portunidae</taxon>
        <taxon>Portuninae</taxon>
        <taxon>Portunus</taxon>
    </lineage>
</organism>
<feature type="compositionally biased region" description="Basic and acidic residues" evidence="1">
    <location>
        <begin position="30"/>
        <end position="50"/>
    </location>
</feature>
<evidence type="ECO:0000313" key="3">
    <source>
        <dbReference type="Proteomes" id="UP000324222"/>
    </source>
</evidence>
<comment type="caution">
    <text evidence="2">The sequence shown here is derived from an EMBL/GenBank/DDBJ whole genome shotgun (WGS) entry which is preliminary data.</text>
</comment>
<feature type="compositionally biased region" description="Basic and acidic residues" evidence="1">
    <location>
        <begin position="68"/>
        <end position="78"/>
    </location>
</feature>
<dbReference type="EMBL" id="VSRR010015633">
    <property type="protein sequence ID" value="MPC58391.1"/>
    <property type="molecule type" value="Genomic_DNA"/>
</dbReference>
<accession>A0A5B7GEF9</accession>
<feature type="region of interest" description="Disordered" evidence="1">
    <location>
        <begin position="1"/>
        <end position="83"/>
    </location>
</feature>
<dbReference type="AlphaFoldDB" id="A0A5B7GEF9"/>
<keyword evidence="3" id="KW-1185">Reference proteome</keyword>
<reference evidence="2 3" key="1">
    <citation type="submission" date="2019-05" db="EMBL/GenBank/DDBJ databases">
        <title>Another draft genome of Portunus trituberculatus and its Hox gene families provides insights of decapod evolution.</title>
        <authorList>
            <person name="Jeong J.-H."/>
            <person name="Song I."/>
            <person name="Kim S."/>
            <person name="Choi T."/>
            <person name="Kim D."/>
            <person name="Ryu S."/>
            <person name="Kim W."/>
        </authorList>
    </citation>
    <scope>NUCLEOTIDE SEQUENCE [LARGE SCALE GENOMIC DNA]</scope>
    <source>
        <tissue evidence="2">Muscle</tissue>
    </source>
</reference>
<evidence type="ECO:0000313" key="2">
    <source>
        <dbReference type="EMBL" id="MPC58391.1"/>
    </source>
</evidence>
<protein>
    <submittedName>
        <fullName evidence="2">Uncharacterized protein</fullName>
    </submittedName>
</protein>
<gene>
    <name evidence="2" type="ORF">E2C01_052395</name>
</gene>
<evidence type="ECO:0000256" key="1">
    <source>
        <dbReference type="SAM" id="MobiDB-lite"/>
    </source>
</evidence>
<sequence>MAKEEGSRKRRGKKKRRKNKKKMHGNRGQEGGKEKEGLGKGWKQGEEGRFVNHCQQRAGAGQVGGTPAHERSAGHQDNAHSPFFSPSFILIVSLPHTPPV</sequence>
<name>A0A5B7GEF9_PORTR</name>
<dbReference type="Proteomes" id="UP000324222">
    <property type="component" value="Unassembled WGS sequence"/>
</dbReference>